<feature type="region of interest" description="Disordered" evidence="1">
    <location>
        <begin position="69"/>
        <end position="97"/>
    </location>
</feature>
<keyword evidence="3" id="KW-1185">Reference proteome</keyword>
<feature type="non-terminal residue" evidence="2">
    <location>
        <position position="1"/>
    </location>
</feature>
<evidence type="ECO:0000313" key="3">
    <source>
        <dbReference type="Proteomes" id="UP000076858"/>
    </source>
</evidence>
<proteinExistence type="predicted"/>
<comment type="caution">
    <text evidence="2">The sequence shown here is derived from an EMBL/GenBank/DDBJ whole genome shotgun (WGS) entry which is preliminary data.</text>
</comment>
<dbReference type="PANTHER" id="PTHR33845">
    <property type="entry name" value="C2H2-TYPE DOMAIN-CONTAINING PROTEIN"/>
    <property type="match status" value="1"/>
</dbReference>
<gene>
    <name evidence="2" type="ORF">APZ42_006610</name>
</gene>
<accession>A0A164FST5</accession>
<name>A0A164FST5_9CRUS</name>
<dbReference type="Proteomes" id="UP000076858">
    <property type="component" value="Unassembled WGS sequence"/>
</dbReference>
<protein>
    <submittedName>
        <fullName evidence="2">Uncharacterized protein</fullName>
    </submittedName>
</protein>
<dbReference type="AlphaFoldDB" id="A0A164FST5"/>
<dbReference type="EMBL" id="LRGB01018332">
    <property type="protein sequence ID" value="KZR98117.1"/>
    <property type="molecule type" value="Genomic_DNA"/>
</dbReference>
<reference evidence="2 3" key="1">
    <citation type="submission" date="2016-03" db="EMBL/GenBank/DDBJ databases">
        <title>EvidentialGene: Evidence-directed Construction of Genes on Genomes.</title>
        <authorList>
            <person name="Gilbert D.G."/>
            <person name="Choi J.-H."/>
            <person name="Mockaitis K."/>
            <person name="Colbourne J."/>
            <person name="Pfrender M."/>
        </authorList>
    </citation>
    <scope>NUCLEOTIDE SEQUENCE [LARGE SCALE GENOMIC DNA]</scope>
    <source>
        <strain evidence="2 3">Xinb3</strain>
        <tissue evidence="2">Complete organism</tissue>
    </source>
</reference>
<evidence type="ECO:0000313" key="2">
    <source>
        <dbReference type="EMBL" id="KZR98117.1"/>
    </source>
</evidence>
<sequence length="298" mass="33840">QGNYMPPFSLQGYEYSGKGNPRTVVIDPAANTVTTQDDVTHSNDFEELDSDDSELDDELATVANYLIQGEHSKDHESSTGSKESDGPTSYNNDGEVMQTLPLTTQVGKITGIRIYTDAQLAIRQHKWKKKISRRDKGDAYITQNSLENFSPFVSENFTVPLHFSKGWARRPKNGQIYGPKHVLIYRPDILEMFKLGEEDKKNKRSPAQILEMLAVKYPQEFCLPSENDIRVEINRLQTKKKSPNVASKEERVIDIYDAFIREIAAKNVSLKPKDSLSMTLQQFPRKENPNLPSDSKIK</sequence>
<feature type="compositionally biased region" description="Basic and acidic residues" evidence="1">
    <location>
        <begin position="70"/>
        <end position="85"/>
    </location>
</feature>
<organism evidence="2 3">
    <name type="scientific">Daphnia magna</name>
    <dbReference type="NCBI Taxonomy" id="35525"/>
    <lineage>
        <taxon>Eukaryota</taxon>
        <taxon>Metazoa</taxon>
        <taxon>Ecdysozoa</taxon>
        <taxon>Arthropoda</taxon>
        <taxon>Crustacea</taxon>
        <taxon>Branchiopoda</taxon>
        <taxon>Diplostraca</taxon>
        <taxon>Cladocera</taxon>
        <taxon>Anomopoda</taxon>
        <taxon>Daphniidae</taxon>
        <taxon>Daphnia</taxon>
    </lineage>
</organism>
<feature type="non-terminal residue" evidence="2">
    <location>
        <position position="298"/>
    </location>
</feature>
<dbReference type="PANTHER" id="PTHR33845:SF1">
    <property type="entry name" value="C2H2-TYPE DOMAIN-CONTAINING PROTEIN"/>
    <property type="match status" value="1"/>
</dbReference>
<feature type="region of interest" description="Disordered" evidence="1">
    <location>
        <begin position="279"/>
        <end position="298"/>
    </location>
</feature>
<evidence type="ECO:0000256" key="1">
    <source>
        <dbReference type="SAM" id="MobiDB-lite"/>
    </source>
</evidence>